<dbReference type="SUPFAM" id="SSF46955">
    <property type="entry name" value="Putative DNA-binding domain"/>
    <property type="match status" value="1"/>
</dbReference>
<name>K6YS44_9ALTE</name>
<evidence type="ECO:0000313" key="3">
    <source>
        <dbReference type="Proteomes" id="UP000006327"/>
    </source>
</evidence>
<organism evidence="2 3">
    <name type="scientific">Paraglaciecola arctica BSs20135</name>
    <dbReference type="NCBI Taxonomy" id="493475"/>
    <lineage>
        <taxon>Bacteria</taxon>
        <taxon>Pseudomonadati</taxon>
        <taxon>Pseudomonadota</taxon>
        <taxon>Gammaproteobacteria</taxon>
        <taxon>Alteromonadales</taxon>
        <taxon>Alteromonadaceae</taxon>
        <taxon>Paraglaciecola</taxon>
    </lineage>
</organism>
<evidence type="ECO:0000259" key="1">
    <source>
        <dbReference type="Pfam" id="PF13411"/>
    </source>
</evidence>
<dbReference type="STRING" id="493475.GARC_2537"/>
<dbReference type="InterPro" id="IPR009061">
    <property type="entry name" value="DNA-bd_dom_put_sf"/>
</dbReference>
<protein>
    <submittedName>
        <fullName evidence="2">Transcriptional regulator, MerR family</fullName>
    </submittedName>
</protein>
<dbReference type="OrthoDB" id="6388197at2"/>
<dbReference type="eggNOG" id="COG0789">
    <property type="taxonomic scope" value="Bacteria"/>
</dbReference>
<dbReference type="InterPro" id="IPR000551">
    <property type="entry name" value="MerR-type_HTH_dom"/>
</dbReference>
<dbReference type="RefSeq" id="WP_007620387.1">
    <property type="nucleotide sequence ID" value="NZ_BAEO01000031.1"/>
</dbReference>
<reference evidence="2 3" key="1">
    <citation type="journal article" date="2017" name="Antonie Van Leeuwenhoek">
        <title>Rhizobium rhizosphaerae sp. nov., a novel species isolated from rice rhizosphere.</title>
        <authorList>
            <person name="Zhao J.J."/>
            <person name="Zhang J."/>
            <person name="Zhang R.J."/>
            <person name="Zhang C.W."/>
            <person name="Yin H.Q."/>
            <person name="Zhang X.X."/>
        </authorList>
    </citation>
    <scope>NUCLEOTIDE SEQUENCE [LARGE SCALE GENOMIC DNA]</scope>
    <source>
        <strain evidence="2 3">BSs20135</strain>
    </source>
</reference>
<keyword evidence="3" id="KW-1185">Reference proteome</keyword>
<dbReference type="GO" id="GO:0006355">
    <property type="term" value="P:regulation of DNA-templated transcription"/>
    <property type="evidence" value="ECO:0007669"/>
    <property type="project" value="InterPro"/>
</dbReference>
<evidence type="ECO:0000313" key="2">
    <source>
        <dbReference type="EMBL" id="GAC19503.1"/>
    </source>
</evidence>
<comment type="caution">
    <text evidence="2">The sequence shown here is derived from an EMBL/GenBank/DDBJ whole genome shotgun (WGS) entry which is preliminary data.</text>
</comment>
<accession>K6YS44</accession>
<feature type="domain" description="HTH merR-type" evidence="1">
    <location>
        <begin position="41"/>
        <end position="99"/>
    </location>
</feature>
<dbReference type="Gene3D" id="1.10.1660.10">
    <property type="match status" value="1"/>
</dbReference>
<sequence length="149" mass="16559">MANNSPKIENIAGLENFFHNVIPDFNGFIHANDELLTFPLSISQLTNAAQTTVHTGRNYVIENLLHSKKKTKLGYGLYDLSALKRLRFIWAVRAAGLLIIDNKPLLIAINTNEQGASQDLLSTLNTKVQQRKNYLDIVAKQINASGELA</sequence>
<proteinExistence type="predicted"/>
<dbReference type="GO" id="GO:0003677">
    <property type="term" value="F:DNA binding"/>
    <property type="evidence" value="ECO:0007669"/>
    <property type="project" value="InterPro"/>
</dbReference>
<dbReference type="Proteomes" id="UP000006327">
    <property type="component" value="Unassembled WGS sequence"/>
</dbReference>
<dbReference type="Pfam" id="PF13411">
    <property type="entry name" value="MerR_1"/>
    <property type="match status" value="1"/>
</dbReference>
<gene>
    <name evidence="2" type="ORF">GARC_2537</name>
</gene>
<dbReference type="AlphaFoldDB" id="K6YS44"/>
<dbReference type="EMBL" id="BAEO01000031">
    <property type="protein sequence ID" value="GAC19503.1"/>
    <property type="molecule type" value="Genomic_DNA"/>
</dbReference>